<evidence type="ECO:0000313" key="1">
    <source>
        <dbReference type="EMBL" id="KAJ7024769.1"/>
    </source>
</evidence>
<gene>
    <name evidence="1" type="ORF">C8F04DRAFT_1130518</name>
</gene>
<organism evidence="1 2">
    <name type="scientific">Mycena alexandri</name>
    <dbReference type="NCBI Taxonomy" id="1745969"/>
    <lineage>
        <taxon>Eukaryota</taxon>
        <taxon>Fungi</taxon>
        <taxon>Dikarya</taxon>
        <taxon>Basidiomycota</taxon>
        <taxon>Agaricomycotina</taxon>
        <taxon>Agaricomycetes</taxon>
        <taxon>Agaricomycetidae</taxon>
        <taxon>Agaricales</taxon>
        <taxon>Marasmiineae</taxon>
        <taxon>Mycenaceae</taxon>
        <taxon>Mycena</taxon>
    </lineage>
</organism>
<reference evidence="1" key="1">
    <citation type="submission" date="2023-03" db="EMBL/GenBank/DDBJ databases">
        <title>Massive genome expansion in bonnet fungi (Mycena s.s.) driven by repeated elements and novel gene families across ecological guilds.</title>
        <authorList>
            <consortium name="Lawrence Berkeley National Laboratory"/>
            <person name="Harder C.B."/>
            <person name="Miyauchi S."/>
            <person name="Viragh M."/>
            <person name="Kuo A."/>
            <person name="Thoen E."/>
            <person name="Andreopoulos B."/>
            <person name="Lu D."/>
            <person name="Skrede I."/>
            <person name="Drula E."/>
            <person name="Henrissat B."/>
            <person name="Morin E."/>
            <person name="Kohler A."/>
            <person name="Barry K."/>
            <person name="LaButti K."/>
            <person name="Morin E."/>
            <person name="Salamov A."/>
            <person name="Lipzen A."/>
            <person name="Mereny Z."/>
            <person name="Hegedus B."/>
            <person name="Baldrian P."/>
            <person name="Stursova M."/>
            <person name="Weitz H."/>
            <person name="Taylor A."/>
            <person name="Grigoriev I.V."/>
            <person name="Nagy L.G."/>
            <person name="Martin F."/>
            <person name="Kauserud H."/>
        </authorList>
    </citation>
    <scope>NUCLEOTIDE SEQUENCE</scope>
    <source>
        <strain evidence="1">CBHHK200</strain>
    </source>
</reference>
<comment type="caution">
    <text evidence="1">The sequence shown here is derived from an EMBL/GenBank/DDBJ whole genome shotgun (WGS) entry which is preliminary data.</text>
</comment>
<accession>A0AAD6SBF9</accession>
<dbReference type="Proteomes" id="UP001218188">
    <property type="component" value="Unassembled WGS sequence"/>
</dbReference>
<proteinExistence type="predicted"/>
<dbReference type="AlphaFoldDB" id="A0AAD6SBF9"/>
<protein>
    <submittedName>
        <fullName evidence="1">Uncharacterized protein</fullName>
    </submittedName>
</protein>
<sequence length="156" mass="17712">MLISRGAVRIRVLGTYIARAYFPSCQANEWGGWRVRKWRVAGGRRRGHEVRGGRQTRTRVRGKAWRKYRAQDTCPPAINRAPLMQCTHLPILAHLVLLPASTACSFLEAQVQRKAPQPKPSSCTRDAQTLFFLAYSFRGVRNRRTAAQAYTAHHPS</sequence>
<dbReference type="EMBL" id="JARJCM010000164">
    <property type="protein sequence ID" value="KAJ7024769.1"/>
    <property type="molecule type" value="Genomic_DNA"/>
</dbReference>
<keyword evidence="2" id="KW-1185">Reference proteome</keyword>
<name>A0AAD6SBF9_9AGAR</name>
<evidence type="ECO:0000313" key="2">
    <source>
        <dbReference type="Proteomes" id="UP001218188"/>
    </source>
</evidence>